<keyword evidence="3 5" id="KW-1133">Transmembrane helix</keyword>
<dbReference type="PANTHER" id="PTHR23502:SF164">
    <property type="entry name" value="MAJOR FACILITATOR SUPERFAMILY (MFS) PROFILE DOMAIN-CONTAINING PROTEIN"/>
    <property type="match status" value="1"/>
</dbReference>
<dbReference type="InterPro" id="IPR020846">
    <property type="entry name" value="MFS_dom"/>
</dbReference>
<feature type="transmembrane region" description="Helical" evidence="5">
    <location>
        <begin position="501"/>
        <end position="521"/>
    </location>
</feature>
<dbReference type="GO" id="GO:0022857">
    <property type="term" value="F:transmembrane transporter activity"/>
    <property type="evidence" value="ECO:0007669"/>
    <property type="project" value="InterPro"/>
</dbReference>
<accession>A0A9P5C011</accession>
<dbReference type="SUPFAM" id="SSF103473">
    <property type="entry name" value="MFS general substrate transporter"/>
    <property type="match status" value="1"/>
</dbReference>
<gene>
    <name evidence="7" type="ORF">E8E12_008697</name>
</gene>
<dbReference type="EMBL" id="SWKV01000036">
    <property type="protein sequence ID" value="KAF3038543.1"/>
    <property type="molecule type" value="Genomic_DNA"/>
</dbReference>
<evidence type="ECO:0000259" key="6">
    <source>
        <dbReference type="PROSITE" id="PS50850"/>
    </source>
</evidence>
<dbReference type="GO" id="GO:0005886">
    <property type="term" value="C:plasma membrane"/>
    <property type="evidence" value="ECO:0007669"/>
    <property type="project" value="TreeGrafter"/>
</dbReference>
<comment type="subcellular location">
    <subcellularLocation>
        <location evidence="1">Membrane</location>
        <topology evidence="1">Multi-pass membrane protein</topology>
    </subcellularLocation>
</comment>
<feature type="transmembrane region" description="Helical" evidence="5">
    <location>
        <begin position="186"/>
        <end position="206"/>
    </location>
</feature>
<feature type="transmembrane region" description="Helical" evidence="5">
    <location>
        <begin position="318"/>
        <end position="344"/>
    </location>
</feature>
<dbReference type="InterPro" id="IPR011701">
    <property type="entry name" value="MFS"/>
</dbReference>
<feature type="transmembrane region" description="Helical" evidence="5">
    <location>
        <begin position="125"/>
        <end position="146"/>
    </location>
</feature>
<organism evidence="7 8">
    <name type="scientific">Didymella heteroderae</name>
    <dbReference type="NCBI Taxonomy" id="1769908"/>
    <lineage>
        <taxon>Eukaryota</taxon>
        <taxon>Fungi</taxon>
        <taxon>Dikarya</taxon>
        <taxon>Ascomycota</taxon>
        <taxon>Pezizomycotina</taxon>
        <taxon>Dothideomycetes</taxon>
        <taxon>Pleosporomycetidae</taxon>
        <taxon>Pleosporales</taxon>
        <taxon>Pleosporineae</taxon>
        <taxon>Didymellaceae</taxon>
        <taxon>Didymella</taxon>
    </lineage>
</organism>
<dbReference type="InterPro" id="IPR036259">
    <property type="entry name" value="MFS_trans_sf"/>
</dbReference>
<evidence type="ECO:0000256" key="2">
    <source>
        <dbReference type="ARBA" id="ARBA00022692"/>
    </source>
</evidence>
<feature type="transmembrane region" description="Helical" evidence="5">
    <location>
        <begin position="218"/>
        <end position="241"/>
    </location>
</feature>
<dbReference type="Pfam" id="PF07690">
    <property type="entry name" value="MFS_1"/>
    <property type="match status" value="1"/>
</dbReference>
<comment type="caution">
    <text evidence="7">The sequence shown here is derived from an EMBL/GenBank/DDBJ whole genome shotgun (WGS) entry which is preliminary data.</text>
</comment>
<dbReference type="OrthoDB" id="268400at2759"/>
<sequence length="536" mass="58717">MEKIDAEKHEMISDESPHGILLYGEDGRPRQLPVPSAHPDDPLNFSSRKQRLVLLTICLYAISGFGVVQTTPLFFGKLIPEYKRQTRGSFDASRIAELASYPSLCMGVGNFLFVPLSMALGRRGALLLSNVLLLAAVVWAATSTSFESHLGARCLQGLTAGVSDCLLPIIVLDISFLHLRGFRMTLYWTLTAVGSSLLLVPIPFMIDSANENWRVAYWFWASITTTTLLLVTFCFPETLFYRQVAAFRDGIHATDSYGTHRVFVSADEAMSAGFIISDSDERDSSQATSSSHWRRILPYKVQPKPLTTLLCAYKDMALCLLVPGTLWAFAFNSIVFGGIVVLSITYAERLETAPWHFKSSTVGTVQLGSAAGALCALAVGASTEPISRFFTKRNGGVREPEHILPNFVLPTIFASLGLVLYGVVAGNPEAYNWFGVYASFTLFYCGFCGISAMTIVWLGELLPHMSGPAIVLVCGGRNAISFGYSSSFTRWLAGMGFRDTYILFGGILCALGLIALLLFFANGSIRRAMRPLSWLK</sequence>
<dbReference type="Gene3D" id="1.20.1250.20">
    <property type="entry name" value="MFS general substrate transporter like domains"/>
    <property type="match status" value="1"/>
</dbReference>
<keyword evidence="8" id="KW-1185">Reference proteome</keyword>
<feature type="transmembrane region" description="Helical" evidence="5">
    <location>
        <begin position="436"/>
        <end position="458"/>
    </location>
</feature>
<feature type="transmembrane region" description="Helical" evidence="5">
    <location>
        <begin position="52"/>
        <end position="75"/>
    </location>
</feature>
<proteinExistence type="predicted"/>
<feature type="domain" description="Major facilitator superfamily (MFS) profile" evidence="6">
    <location>
        <begin position="52"/>
        <end position="524"/>
    </location>
</feature>
<evidence type="ECO:0000313" key="8">
    <source>
        <dbReference type="Proteomes" id="UP000758155"/>
    </source>
</evidence>
<evidence type="ECO:0000256" key="1">
    <source>
        <dbReference type="ARBA" id="ARBA00004141"/>
    </source>
</evidence>
<feature type="transmembrane region" description="Helical" evidence="5">
    <location>
        <begin position="470"/>
        <end position="489"/>
    </location>
</feature>
<evidence type="ECO:0000256" key="3">
    <source>
        <dbReference type="ARBA" id="ARBA00022989"/>
    </source>
</evidence>
<dbReference type="PANTHER" id="PTHR23502">
    <property type="entry name" value="MAJOR FACILITATOR SUPERFAMILY"/>
    <property type="match status" value="1"/>
</dbReference>
<dbReference type="Proteomes" id="UP000758155">
    <property type="component" value="Unassembled WGS sequence"/>
</dbReference>
<feature type="transmembrane region" description="Helical" evidence="5">
    <location>
        <begin position="158"/>
        <end position="179"/>
    </location>
</feature>
<reference evidence="7" key="1">
    <citation type="submission" date="2019-04" db="EMBL/GenBank/DDBJ databases">
        <title>Sequencing of skin fungus with MAO and IRED activity.</title>
        <authorList>
            <person name="Marsaioli A.J."/>
            <person name="Bonatto J.M.C."/>
            <person name="Reis Junior O."/>
        </authorList>
    </citation>
    <scope>NUCLEOTIDE SEQUENCE</scope>
    <source>
        <strain evidence="7">28M1</strain>
    </source>
</reference>
<dbReference type="PROSITE" id="PS50850">
    <property type="entry name" value="MFS"/>
    <property type="match status" value="1"/>
</dbReference>
<feature type="transmembrane region" description="Helical" evidence="5">
    <location>
        <begin position="364"/>
        <end position="382"/>
    </location>
</feature>
<feature type="transmembrane region" description="Helical" evidence="5">
    <location>
        <begin position="95"/>
        <end position="113"/>
    </location>
</feature>
<keyword evidence="2 5" id="KW-0812">Transmembrane</keyword>
<evidence type="ECO:0000256" key="5">
    <source>
        <dbReference type="SAM" id="Phobius"/>
    </source>
</evidence>
<evidence type="ECO:0000256" key="4">
    <source>
        <dbReference type="ARBA" id="ARBA00023136"/>
    </source>
</evidence>
<keyword evidence="4 5" id="KW-0472">Membrane</keyword>
<feature type="transmembrane region" description="Helical" evidence="5">
    <location>
        <begin position="403"/>
        <end position="424"/>
    </location>
</feature>
<dbReference type="AlphaFoldDB" id="A0A9P5C011"/>
<name>A0A9P5C011_9PLEO</name>
<evidence type="ECO:0000313" key="7">
    <source>
        <dbReference type="EMBL" id="KAF3038543.1"/>
    </source>
</evidence>
<protein>
    <recommendedName>
        <fullName evidence="6">Major facilitator superfamily (MFS) profile domain-containing protein</fullName>
    </recommendedName>
</protein>